<keyword evidence="4" id="KW-0479">Metal-binding</keyword>
<evidence type="ECO:0000256" key="7">
    <source>
        <dbReference type="RuleBase" id="RU004466"/>
    </source>
</evidence>
<proteinExistence type="inferred from homology"/>
<protein>
    <submittedName>
        <fullName evidence="8">Farnesyl diphosphate synthase</fullName>
        <ecNumber evidence="8">2.5.1.10</ecNumber>
    </submittedName>
</protein>
<evidence type="ECO:0000256" key="4">
    <source>
        <dbReference type="ARBA" id="ARBA00022723"/>
    </source>
</evidence>
<reference evidence="8 9" key="1">
    <citation type="journal article" date="2020" name="Antonie Van Leeuwenhoek">
        <title>Rhodopirellula heiligendammensis sp. nov., Rhodopirellula pilleata sp. nov., and Rhodopirellula solitaria sp. nov. isolated from natural or artificial marine surfaces in Northern Germany and California, USA, and emended description of the genus Rhodopirellula.</title>
        <authorList>
            <person name="Kallscheuer N."/>
            <person name="Wiegand S."/>
            <person name="Jogler M."/>
            <person name="Boedeker C."/>
            <person name="Peeters S.H."/>
            <person name="Rast P."/>
            <person name="Heuer A."/>
            <person name="Jetten M.S.M."/>
            <person name="Rohde M."/>
            <person name="Jogler C."/>
        </authorList>
    </citation>
    <scope>NUCLEOTIDE SEQUENCE [LARGE SCALE GENOMIC DNA]</scope>
    <source>
        <strain evidence="8 9">Poly21</strain>
    </source>
</reference>
<accession>A0A5C6BTJ3</accession>
<evidence type="ECO:0000256" key="2">
    <source>
        <dbReference type="ARBA" id="ARBA00006706"/>
    </source>
</evidence>
<dbReference type="Proteomes" id="UP000319908">
    <property type="component" value="Unassembled WGS sequence"/>
</dbReference>
<dbReference type="SUPFAM" id="SSF48576">
    <property type="entry name" value="Terpenoid synthases"/>
    <property type="match status" value="1"/>
</dbReference>
<dbReference type="Gene3D" id="1.10.600.10">
    <property type="entry name" value="Farnesyl Diphosphate Synthase"/>
    <property type="match status" value="1"/>
</dbReference>
<dbReference type="OrthoDB" id="9805316at2"/>
<dbReference type="CDD" id="cd00685">
    <property type="entry name" value="Trans_IPPS_HT"/>
    <property type="match status" value="1"/>
</dbReference>
<sequence length="330" mass="35301">MSDIEELLQPYRSAIEPALEAATEFGPGCPEKLREAIRYALLAPGKRLRPALVMMSAEACGGSISDALAPAVAVEMIHAYSLIHDDLPAMDDDDLRRGRPTTHIQFGEATAILAGDALQAAAFSHLYRYCREPARAARLMGELALAAGPAGLVGGQEDDLAAENIRIDQFASPLAARKHLESIHRRKTGDLFIACAKLGGIAVGGSDEQIDALVQFAGAFGLAFQITDDVLDFTASDEQLGKRTGKDSERGKFTFPDLMAAEQADKSQLESNQAAGRTGHVTATEIHPGIELARDHAAAGIRDAHRSLELFGARAVRLGQMADYLLERTS</sequence>
<keyword evidence="6" id="KW-0414">Isoprene biosynthesis</keyword>
<dbReference type="GO" id="GO:0005737">
    <property type="term" value="C:cytoplasm"/>
    <property type="evidence" value="ECO:0007669"/>
    <property type="project" value="UniProtKB-ARBA"/>
</dbReference>
<dbReference type="InterPro" id="IPR000092">
    <property type="entry name" value="Polyprenyl_synt"/>
</dbReference>
<dbReference type="PROSITE" id="PS00723">
    <property type="entry name" value="POLYPRENYL_SYNTHASE_1"/>
    <property type="match status" value="1"/>
</dbReference>
<comment type="similarity">
    <text evidence="2 7">Belongs to the FPP/GGPP synthase family.</text>
</comment>
<dbReference type="Pfam" id="PF00348">
    <property type="entry name" value="polyprenyl_synt"/>
    <property type="match status" value="1"/>
</dbReference>
<dbReference type="InterPro" id="IPR008949">
    <property type="entry name" value="Isoprenoid_synthase_dom_sf"/>
</dbReference>
<evidence type="ECO:0000313" key="8">
    <source>
        <dbReference type="EMBL" id="TWU15540.1"/>
    </source>
</evidence>
<dbReference type="SFLD" id="SFLDG01017">
    <property type="entry name" value="Polyprenyl_Transferase_Like"/>
    <property type="match status" value="1"/>
</dbReference>
<keyword evidence="9" id="KW-1185">Reference proteome</keyword>
<comment type="cofactor">
    <cofactor evidence="1">
        <name>Mg(2+)</name>
        <dbReference type="ChEBI" id="CHEBI:18420"/>
    </cofactor>
</comment>
<dbReference type="InterPro" id="IPR033749">
    <property type="entry name" value="Polyprenyl_synt_CS"/>
</dbReference>
<evidence type="ECO:0000313" key="9">
    <source>
        <dbReference type="Proteomes" id="UP000319908"/>
    </source>
</evidence>
<dbReference type="InterPro" id="IPR053378">
    <property type="entry name" value="Prenyl_diphosphate_synthase"/>
</dbReference>
<dbReference type="PANTHER" id="PTHR43281:SF1">
    <property type="entry name" value="FARNESYL DIPHOSPHATE SYNTHASE"/>
    <property type="match status" value="1"/>
</dbReference>
<comment type="caution">
    <text evidence="8">The sequence shown here is derived from an EMBL/GenBank/DDBJ whole genome shotgun (WGS) entry which is preliminary data.</text>
</comment>
<organism evidence="8 9">
    <name type="scientific">Allorhodopirellula heiligendammensis</name>
    <dbReference type="NCBI Taxonomy" id="2714739"/>
    <lineage>
        <taxon>Bacteria</taxon>
        <taxon>Pseudomonadati</taxon>
        <taxon>Planctomycetota</taxon>
        <taxon>Planctomycetia</taxon>
        <taxon>Pirellulales</taxon>
        <taxon>Pirellulaceae</taxon>
        <taxon>Allorhodopirellula</taxon>
    </lineage>
</organism>
<dbReference type="EC" id="2.5.1.10" evidence="8"/>
<dbReference type="GO" id="GO:0016114">
    <property type="term" value="P:terpenoid biosynthetic process"/>
    <property type="evidence" value="ECO:0007669"/>
    <property type="project" value="UniProtKB-ARBA"/>
</dbReference>
<name>A0A5C6BTJ3_9BACT</name>
<evidence type="ECO:0000256" key="5">
    <source>
        <dbReference type="ARBA" id="ARBA00022842"/>
    </source>
</evidence>
<keyword evidence="3 7" id="KW-0808">Transferase</keyword>
<gene>
    <name evidence="8" type="ORF">Poly21_27370</name>
</gene>
<dbReference type="GO" id="GO:0004337">
    <property type="term" value="F:(2E,6E)-farnesyl diphosphate synthase activity"/>
    <property type="evidence" value="ECO:0007669"/>
    <property type="project" value="UniProtKB-EC"/>
</dbReference>
<dbReference type="PANTHER" id="PTHR43281">
    <property type="entry name" value="FARNESYL DIPHOSPHATE SYNTHASE"/>
    <property type="match status" value="1"/>
</dbReference>
<evidence type="ECO:0000256" key="3">
    <source>
        <dbReference type="ARBA" id="ARBA00022679"/>
    </source>
</evidence>
<evidence type="ECO:0000256" key="1">
    <source>
        <dbReference type="ARBA" id="ARBA00001946"/>
    </source>
</evidence>
<dbReference type="AlphaFoldDB" id="A0A5C6BTJ3"/>
<dbReference type="FunFam" id="1.10.600.10:FF:000001">
    <property type="entry name" value="Geranylgeranyl diphosphate synthase"/>
    <property type="match status" value="1"/>
</dbReference>
<dbReference type="PROSITE" id="PS00444">
    <property type="entry name" value="POLYPRENYL_SYNTHASE_2"/>
    <property type="match status" value="1"/>
</dbReference>
<dbReference type="RefSeq" id="WP_146407392.1">
    <property type="nucleotide sequence ID" value="NZ_SJPU01000002.1"/>
</dbReference>
<dbReference type="GO" id="GO:0046872">
    <property type="term" value="F:metal ion binding"/>
    <property type="evidence" value="ECO:0007669"/>
    <property type="project" value="UniProtKB-KW"/>
</dbReference>
<keyword evidence="5" id="KW-0460">Magnesium</keyword>
<dbReference type="EMBL" id="SJPU01000002">
    <property type="protein sequence ID" value="TWU15540.1"/>
    <property type="molecule type" value="Genomic_DNA"/>
</dbReference>
<dbReference type="NCBIfam" id="NF045485">
    <property type="entry name" value="FPPsyn"/>
    <property type="match status" value="1"/>
</dbReference>
<dbReference type="SFLD" id="SFLDS00005">
    <property type="entry name" value="Isoprenoid_Synthase_Type_I"/>
    <property type="match status" value="1"/>
</dbReference>
<evidence type="ECO:0000256" key="6">
    <source>
        <dbReference type="ARBA" id="ARBA00023229"/>
    </source>
</evidence>